<dbReference type="STRING" id="104102.AtDm6_3114"/>
<sequence>MLSCALTCEGLLASLFLQRCDVSMKLSCLFGYELKKNFRHIRAMEI</sequence>
<protein>
    <submittedName>
        <fullName evidence="1">Uncharacterized protein</fullName>
    </submittedName>
</protein>
<dbReference type="AlphaFoldDB" id="A0A094YKE5"/>
<name>A0A094YKE5_9PROT</name>
<gene>
    <name evidence="1" type="ORF">AtDm6_3114</name>
</gene>
<organism evidence="1 2">
    <name type="scientific">Acetobacter tropicalis</name>
    <dbReference type="NCBI Taxonomy" id="104102"/>
    <lineage>
        <taxon>Bacteria</taxon>
        <taxon>Pseudomonadati</taxon>
        <taxon>Pseudomonadota</taxon>
        <taxon>Alphaproteobacteria</taxon>
        <taxon>Acetobacterales</taxon>
        <taxon>Acetobacteraceae</taxon>
        <taxon>Acetobacter</taxon>
    </lineage>
</organism>
<dbReference type="EMBL" id="JOKM01000103">
    <property type="protein sequence ID" value="KGB21119.1"/>
    <property type="molecule type" value="Genomic_DNA"/>
</dbReference>
<comment type="caution">
    <text evidence="1">The sequence shown here is derived from an EMBL/GenBank/DDBJ whole genome shotgun (WGS) entry which is preliminary data.</text>
</comment>
<keyword evidence="2" id="KW-1185">Reference proteome</keyword>
<evidence type="ECO:0000313" key="2">
    <source>
        <dbReference type="Proteomes" id="UP000029448"/>
    </source>
</evidence>
<reference evidence="1 2" key="1">
    <citation type="submission" date="2014-06" db="EMBL/GenBank/DDBJ databases">
        <title>Functional and comparative genomic analyses of the Drosophila gut microbiota identify candidate symbiosis factors.</title>
        <authorList>
            <person name="Newell P.D."/>
            <person name="Chaston J.M."/>
            <person name="Douglas A.E."/>
        </authorList>
    </citation>
    <scope>NUCLEOTIDE SEQUENCE [LARGE SCALE GENOMIC DNA]</scope>
    <source>
        <strain evidence="1 2">DmCS_006</strain>
    </source>
</reference>
<accession>A0A094YKE5</accession>
<evidence type="ECO:0000313" key="1">
    <source>
        <dbReference type="EMBL" id="KGB21119.1"/>
    </source>
</evidence>
<dbReference type="Proteomes" id="UP000029448">
    <property type="component" value="Unassembled WGS sequence"/>
</dbReference>
<proteinExistence type="predicted"/>